<dbReference type="Proteomes" id="UP000051574">
    <property type="component" value="Unassembled WGS sequence"/>
</dbReference>
<keyword evidence="7 11" id="KW-0030">Aminoacyl-tRNA synthetase</keyword>
<feature type="non-terminal residue" evidence="11">
    <location>
        <position position="314"/>
    </location>
</feature>
<dbReference type="OrthoDB" id="1706657at2759"/>
<name>A0A0T6B4N2_9SCAR</name>
<dbReference type="GO" id="GO:0002161">
    <property type="term" value="F:aminoacyl-tRNA deacylase activity"/>
    <property type="evidence" value="ECO:0007669"/>
    <property type="project" value="InterPro"/>
</dbReference>
<dbReference type="PANTHER" id="PTHR42780:SF1">
    <property type="entry name" value="ISOLEUCINE--TRNA LIGASE, CYTOPLASMIC"/>
    <property type="match status" value="1"/>
</dbReference>
<keyword evidence="3" id="KW-0436">Ligase</keyword>
<evidence type="ECO:0000256" key="7">
    <source>
        <dbReference type="ARBA" id="ARBA00023146"/>
    </source>
</evidence>
<proteinExistence type="inferred from homology"/>
<sequence length="314" mass="36486">DFKRDYKTMYPWFMESIWWVFNQLYTKGLVYQGNKVMPYSTGCNTPLSNFESGQNYKDVVDPAVTVALPLLGEKDGTSLLVWTTTPWTLPSNLAACVHPALEYVKVKQITSGKYFIVMEARLEAVFQADDYEVVEKFPGIKLKGLRYEPVFPYFKERCKDIAFLVLTDEYVTSESGTGIVHQAAYFGEDDYRVCLAHNVITRDQEPICPLDARGRFIKPVTDFEGQYVKDADKNIIAMLKANGRMFHVTQVKHSYPFCWRSETPLIYRAVPSWFIRVEQMIENLLKSSTETYWVPEFVKEKRFGNWLRDARDWA</sequence>
<dbReference type="Pfam" id="PF00133">
    <property type="entry name" value="tRNA-synt_1"/>
    <property type="match status" value="1"/>
</dbReference>
<evidence type="ECO:0000259" key="10">
    <source>
        <dbReference type="Pfam" id="PF00133"/>
    </source>
</evidence>
<evidence type="ECO:0000313" key="11">
    <source>
        <dbReference type="EMBL" id="KRT82123.1"/>
    </source>
</evidence>
<evidence type="ECO:0000256" key="3">
    <source>
        <dbReference type="ARBA" id="ARBA00022598"/>
    </source>
</evidence>
<dbReference type="PANTHER" id="PTHR42780">
    <property type="entry name" value="SOLEUCYL-TRNA SYNTHETASE"/>
    <property type="match status" value="1"/>
</dbReference>
<dbReference type="GO" id="GO:0004822">
    <property type="term" value="F:isoleucine-tRNA ligase activity"/>
    <property type="evidence" value="ECO:0007669"/>
    <property type="project" value="UniProtKB-EC"/>
</dbReference>
<dbReference type="GO" id="GO:0006428">
    <property type="term" value="P:isoleucyl-tRNA aminoacylation"/>
    <property type="evidence" value="ECO:0007669"/>
    <property type="project" value="InterPro"/>
</dbReference>
<reference evidence="11 12" key="1">
    <citation type="submission" date="2015-09" db="EMBL/GenBank/DDBJ databases">
        <title>Draft genome of the scarab beetle Oryctes borbonicus.</title>
        <authorList>
            <person name="Meyer J.M."/>
            <person name="Markov G.V."/>
            <person name="Baskaran P."/>
            <person name="Herrmann M."/>
            <person name="Sommer R.J."/>
            <person name="Roedelsperger C."/>
        </authorList>
    </citation>
    <scope>NUCLEOTIDE SEQUENCE [LARGE SCALE GENOMIC DNA]</scope>
    <source>
        <strain evidence="11">OB123</strain>
        <tissue evidence="11">Whole animal</tissue>
    </source>
</reference>
<dbReference type="EMBL" id="LJIG01009916">
    <property type="protein sequence ID" value="KRT82123.1"/>
    <property type="molecule type" value="Genomic_DNA"/>
</dbReference>
<comment type="catalytic activity">
    <reaction evidence="9">
        <text>tRNA(Ile) + L-isoleucine + ATP = L-isoleucyl-tRNA(Ile) + AMP + diphosphate</text>
        <dbReference type="Rhea" id="RHEA:11060"/>
        <dbReference type="Rhea" id="RHEA-COMP:9666"/>
        <dbReference type="Rhea" id="RHEA-COMP:9695"/>
        <dbReference type="ChEBI" id="CHEBI:30616"/>
        <dbReference type="ChEBI" id="CHEBI:33019"/>
        <dbReference type="ChEBI" id="CHEBI:58045"/>
        <dbReference type="ChEBI" id="CHEBI:78442"/>
        <dbReference type="ChEBI" id="CHEBI:78528"/>
        <dbReference type="ChEBI" id="CHEBI:456215"/>
        <dbReference type="EC" id="6.1.1.5"/>
    </reaction>
</comment>
<dbReference type="Gene3D" id="3.90.740.10">
    <property type="entry name" value="Valyl/Leucyl/Isoleucyl-tRNA synthetase, editing domain"/>
    <property type="match status" value="1"/>
</dbReference>
<evidence type="ECO:0000256" key="1">
    <source>
        <dbReference type="ARBA" id="ARBA00005594"/>
    </source>
</evidence>
<comment type="caution">
    <text evidence="11">The sequence shown here is derived from an EMBL/GenBank/DDBJ whole genome shotgun (WGS) entry which is preliminary data.</text>
</comment>
<dbReference type="SUPFAM" id="SSF52374">
    <property type="entry name" value="Nucleotidylyl transferase"/>
    <property type="match status" value="1"/>
</dbReference>
<dbReference type="InterPro" id="IPR002301">
    <property type="entry name" value="Ile-tRNA-ligase"/>
</dbReference>
<dbReference type="InterPro" id="IPR014729">
    <property type="entry name" value="Rossmann-like_a/b/a_fold"/>
</dbReference>
<feature type="domain" description="Aminoacyl-tRNA synthetase class Ia" evidence="10">
    <location>
        <begin position="1"/>
        <end position="314"/>
    </location>
</feature>
<dbReference type="InterPro" id="IPR009008">
    <property type="entry name" value="Val/Leu/Ile-tRNA-synth_edit"/>
</dbReference>
<evidence type="ECO:0000256" key="8">
    <source>
        <dbReference type="ARBA" id="ARBA00032665"/>
    </source>
</evidence>
<keyword evidence="6" id="KW-0648">Protein biosynthesis</keyword>
<evidence type="ECO:0000313" key="12">
    <source>
        <dbReference type="Proteomes" id="UP000051574"/>
    </source>
</evidence>
<comment type="similarity">
    <text evidence="1">Belongs to the class-I aminoacyl-tRNA synthetase family.</text>
</comment>
<gene>
    <name evidence="11" type="ORF">AMK59_3140</name>
</gene>
<accession>A0A0T6B4N2</accession>
<keyword evidence="5" id="KW-0067">ATP-binding</keyword>
<dbReference type="InterPro" id="IPR023586">
    <property type="entry name" value="Ile-tRNA-ligase_type2"/>
</dbReference>
<keyword evidence="12" id="KW-1185">Reference proteome</keyword>
<keyword evidence="4" id="KW-0547">Nucleotide-binding</keyword>
<evidence type="ECO:0000256" key="5">
    <source>
        <dbReference type="ARBA" id="ARBA00022840"/>
    </source>
</evidence>
<dbReference type="AlphaFoldDB" id="A0A0T6B4N2"/>
<dbReference type="Gene3D" id="3.40.50.620">
    <property type="entry name" value="HUPs"/>
    <property type="match status" value="1"/>
</dbReference>
<feature type="non-terminal residue" evidence="11">
    <location>
        <position position="1"/>
    </location>
</feature>
<dbReference type="InterPro" id="IPR002300">
    <property type="entry name" value="aa-tRNA-synth_Ia"/>
</dbReference>
<dbReference type="GO" id="GO:0005524">
    <property type="term" value="F:ATP binding"/>
    <property type="evidence" value="ECO:0007669"/>
    <property type="project" value="UniProtKB-KW"/>
</dbReference>
<evidence type="ECO:0000256" key="9">
    <source>
        <dbReference type="ARBA" id="ARBA00048359"/>
    </source>
</evidence>
<evidence type="ECO:0000256" key="4">
    <source>
        <dbReference type="ARBA" id="ARBA00022741"/>
    </source>
</evidence>
<evidence type="ECO:0000256" key="6">
    <source>
        <dbReference type="ARBA" id="ARBA00022917"/>
    </source>
</evidence>
<organism evidence="11 12">
    <name type="scientific">Oryctes borbonicus</name>
    <dbReference type="NCBI Taxonomy" id="1629725"/>
    <lineage>
        <taxon>Eukaryota</taxon>
        <taxon>Metazoa</taxon>
        <taxon>Ecdysozoa</taxon>
        <taxon>Arthropoda</taxon>
        <taxon>Hexapoda</taxon>
        <taxon>Insecta</taxon>
        <taxon>Pterygota</taxon>
        <taxon>Neoptera</taxon>
        <taxon>Endopterygota</taxon>
        <taxon>Coleoptera</taxon>
        <taxon>Polyphaga</taxon>
        <taxon>Scarabaeiformia</taxon>
        <taxon>Scarabaeidae</taxon>
        <taxon>Dynastinae</taxon>
        <taxon>Oryctes</taxon>
    </lineage>
</organism>
<protein>
    <recommendedName>
        <fullName evidence="2">isoleucine--tRNA ligase</fullName>
        <ecNumber evidence="2">6.1.1.5</ecNumber>
    </recommendedName>
    <alternativeName>
        <fullName evidence="8">Isoleucyl-tRNA synthetase</fullName>
    </alternativeName>
</protein>
<dbReference type="PRINTS" id="PR00984">
    <property type="entry name" value="TRNASYNTHILE"/>
</dbReference>
<evidence type="ECO:0000256" key="2">
    <source>
        <dbReference type="ARBA" id="ARBA00013165"/>
    </source>
</evidence>
<dbReference type="SUPFAM" id="SSF50677">
    <property type="entry name" value="ValRS/IleRS/LeuRS editing domain"/>
    <property type="match status" value="1"/>
</dbReference>
<dbReference type="EC" id="6.1.1.5" evidence="2"/>